<dbReference type="GO" id="GO:0005506">
    <property type="term" value="F:iron ion binding"/>
    <property type="evidence" value="ECO:0007669"/>
    <property type="project" value="InterPro"/>
</dbReference>
<keyword evidence="1" id="KW-0812">Transmembrane</keyword>
<dbReference type="EMBL" id="HBIU01061785">
    <property type="protein sequence ID" value="CAE0654706.1"/>
    <property type="molecule type" value="Transcribed_RNA"/>
</dbReference>
<dbReference type="InterPro" id="IPR024934">
    <property type="entry name" value="Rubredoxin-like_dom"/>
</dbReference>
<dbReference type="PROSITE" id="PS50903">
    <property type="entry name" value="RUBREDOXIN_LIKE"/>
    <property type="match status" value="1"/>
</dbReference>
<dbReference type="AlphaFoldDB" id="A0A6V1XC11"/>
<feature type="domain" description="Rubredoxin-like" evidence="3">
    <location>
        <begin position="63"/>
        <end position="107"/>
    </location>
</feature>
<reference evidence="4" key="1">
    <citation type="submission" date="2021-01" db="EMBL/GenBank/DDBJ databases">
        <authorList>
            <person name="Corre E."/>
            <person name="Pelletier E."/>
            <person name="Niang G."/>
            <person name="Scheremetjew M."/>
            <person name="Finn R."/>
            <person name="Kale V."/>
            <person name="Holt S."/>
            <person name="Cochrane G."/>
            <person name="Meng A."/>
            <person name="Brown T."/>
            <person name="Cohen L."/>
        </authorList>
    </citation>
    <scope>NUCLEOTIDE SEQUENCE</scope>
    <source>
        <strain evidence="4">CCMP3107</strain>
    </source>
</reference>
<dbReference type="PROSITE" id="PS51257">
    <property type="entry name" value="PROKAR_LIPOPROTEIN"/>
    <property type="match status" value="1"/>
</dbReference>
<dbReference type="PANTHER" id="PTHR48136:SF1">
    <property type="entry name" value="RUBREDOXIN-LIKE SUPERFAMILY PROTEIN"/>
    <property type="match status" value="1"/>
</dbReference>
<keyword evidence="1" id="KW-0472">Membrane</keyword>
<sequence>MMRASFILAFLVLALVGCANAFVVNKPGSVAGISPHSALSSVSLQARKQTALSMAAEAKEYWEGEWICADCGYIYDRDDCGGTYFEDQRKGFKCPQCAGPRRRFAKKVGDKVGTTLDGGDGQILLFSYGGLALTVLFGIWAINDFELPF</sequence>
<protein>
    <recommendedName>
        <fullName evidence="3">Rubredoxin-like domain-containing protein</fullName>
    </recommendedName>
</protein>
<proteinExistence type="predicted"/>
<evidence type="ECO:0000256" key="2">
    <source>
        <dbReference type="SAM" id="SignalP"/>
    </source>
</evidence>
<organism evidence="4">
    <name type="scientific">Heterosigma akashiwo</name>
    <name type="common">Chromophytic alga</name>
    <name type="synonym">Heterosigma carterae</name>
    <dbReference type="NCBI Taxonomy" id="2829"/>
    <lineage>
        <taxon>Eukaryota</taxon>
        <taxon>Sar</taxon>
        <taxon>Stramenopiles</taxon>
        <taxon>Ochrophyta</taxon>
        <taxon>Raphidophyceae</taxon>
        <taxon>Chattonellales</taxon>
        <taxon>Chattonellaceae</taxon>
        <taxon>Heterosigma</taxon>
    </lineage>
</organism>
<name>A0A6V1XC11_HETAK</name>
<evidence type="ECO:0000313" key="4">
    <source>
        <dbReference type="EMBL" id="CAE0654706.1"/>
    </source>
</evidence>
<dbReference type="SUPFAM" id="SSF57802">
    <property type="entry name" value="Rubredoxin-like"/>
    <property type="match status" value="1"/>
</dbReference>
<dbReference type="PANTHER" id="PTHR48136">
    <property type="entry name" value="RUBREDOXIN-LIKE SUPERFAMILY PROTEIN"/>
    <property type="match status" value="1"/>
</dbReference>
<feature type="transmembrane region" description="Helical" evidence="1">
    <location>
        <begin position="123"/>
        <end position="142"/>
    </location>
</feature>
<dbReference type="Gene3D" id="2.20.28.10">
    <property type="match status" value="1"/>
</dbReference>
<feature type="chain" id="PRO_5030160849" description="Rubredoxin-like domain-containing protein" evidence="2">
    <location>
        <begin position="22"/>
        <end position="149"/>
    </location>
</feature>
<evidence type="ECO:0000259" key="3">
    <source>
        <dbReference type="PROSITE" id="PS50903"/>
    </source>
</evidence>
<evidence type="ECO:0000256" key="1">
    <source>
        <dbReference type="SAM" id="Phobius"/>
    </source>
</evidence>
<feature type="signal peptide" evidence="2">
    <location>
        <begin position="1"/>
        <end position="21"/>
    </location>
</feature>
<keyword evidence="2" id="KW-0732">Signal</keyword>
<keyword evidence="1" id="KW-1133">Transmembrane helix</keyword>
<gene>
    <name evidence="4" type="ORF">HAKA00212_LOCUS26628</name>
</gene>
<accession>A0A6V1XC11</accession>